<dbReference type="GO" id="GO:0045454">
    <property type="term" value="P:cell redox homeostasis"/>
    <property type="evidence" value="ECO:0007669"/>
    <property type="project" value="TreeGrafter"/>
</dbReference>
<dbReference type="InterPro" id="IPR000299">
    <property type="entry name" value="FERM_domain"/>
</dbReference>
<keyword evidence="1" id="KW-0040">ANK repeat</keyword>
<feature type="domain" description="FERM" evidence="3">
    <location>
        <begin position="404"/>
        <end position="711"/>
    </location>
</feature>
<dbReference type="Pfam" id="PF00373">
    <property type="entry name" value="FERM_M"/>
    <property type="match status" value="1"/>
</dbReference>
<dbReference type="PROSITE" id="PS50088">
    <property type="entry name" value="ANK_REPEAT"/>
    <property type="match status" value="3"/>
</dbReference>
<dbReference type="Pfam" id="PF24522">
    <property type="entry name" value="KRIT1_FRMD8_FERM_C"/>
    <property type="match status" value="1"/>
</dbReference>
<dbReference type="InterPro" id="IPR011993">
    <property type="entry name" value="PH-like_dom_sf"/>
</dbReference>
<feature type="compositionally biased region" description="Polar residues" evidence="2">
    <location>
        <begin position="9"/>
        <end position="30"/>
    </location>
</feature>
<dbReference type="AlphaFoldDB" id="A0A0N5AJF2"/>
<accession>A0A0N5AJF2</accession>
<feature type="repeat" description="ANK" evidence="1">
    <location>
        <begin position="340"/>
        <end position="364"/>
    </location>
</feature>
<dbReference type="InterPro" id="IPR057096">
    <property type="entry name" value="KRIT1_FRMD8_FERM_C"/>
</dbReference>
<dbReference type="PROSITE" id="PS50297">
    <property type="entry name" value="ANK_REP_REGION"/>
    <property type="match status" value="2"/>
</dbReference>
<dbReference type="InterPro" id="IPR019748">
    <property type="entry name" value="FERM_central"/>
</dbReference>
<dbReference type="STRING" id="451379.A0A0N5AJF2"/>
<protein>
    <submittedName>
        <fullName evidence="5">FERM domain-containing protein</fullName>
    </submittedName>
</protein>
<dbReference type="SMART" id="SM00248">
    <property type="entry name" value="ANK"/>
    <property type="match status" value="3"/>
</dbReference>
<dbReference type="SMART" id="SM00295">
    <property type="entry name" value="B41"/>
    <property type="match status" value="1"/>
</dbReference>
<dbReference type="Pfam" id="PF00023">
    <property type="entry name" value="Ank"/>
    <property type="match status" value="1"/>
</dbReference>
<dbReference type="Gene3D" id="1.20.80.10">
    <property type="match status" value="1"/>
</dbReference>
<dbReference type="Pfam" id="PF12796">
    <property type="entry name" value="Ank_2"/>
    <property type="match status" value="1"/>
</dbReference>
<proteinExistence type="predicted"/>
<dbReference type="InterPro" id="IPR036770">
    <property type="entry name" value="Ankyrin_rpt-contain_sf"/>
</dbReference>
<dbReference type="GO" id="GO:0005886">
    <property type="term" value="C:plasma membrane"/>
    <property type="evidence" value="ECO:0007669"/>
    <property type="project" value="TreeGrafter"/>
</dbReference>
<dbReference type="PANTHER" id="PTHR13283">
    <property type="entry name" value="KREV INTERACTION TRAPPED 1-RELATED"/>
    <property type="match status" value="1"/>
</dbReference>
<reference evidence="5" key="1">
    <citation type="submission" date="2017-02" db="UniProtKB">
        <authorList>
            <consortium name="WormBaseParasite"/>
        </authorList>
    </citation>
    <scope>IDENTIFICATION</scope>
</reference>
<dbReference type="CDD" id="cd14473">
    <property type="entry name" value="FERM_B-lobe"/>
    <property type="match status" value="1"/>
</dbReference>
<evidence type="ECO:0000259" key="3">
    <source>
        <dbReference type="PROSITE" id="PS50057"/>
    </source>
</evidence>
<dbReference type="InterPro" id="IPR019749">
    <property type="entry name" value="Band_41_domain"/>
</dbReference>
<dbReference type="GO" id="GO:2000114">
    <property type="term" value="P:regulation of establishment of cell polarity"/>
    <property type="evidence" value="ECO:0007669"/>
    <property type="project" value="TreeGrafter"/>
</dbReference>
<evidence type="ECO:0000313" key="5">
    <source>
        <dbReference type="WBParaSite" id="SMUV_0000459101-mRNA-1"/>
    </source>
</evidence>
<dbReference type="InterPro" id="IPR035963">
    <property type="entry name" value="FERM_2"/>
</dbReference>
<dbReference type="PANTHER" id="PTHR13283:SF11">
    <property type="entry name" value="KREV INTERACTION TRAPPED PROTEIN 1"/>
    <property type="match status" value="1"/>
</dbReference>
<dbReference type="Gene3D" id="3.10.20.90">
    <property type="entry name" value="Phosphatidylinositol 3-kinase Catalytic Subunit, Chain A, domain 1"/>
    <property type="match status" value="1"/>
</dbReference>
<dbReference type="WBParaSite" id="SMUV_0000459101-mRNA-1">
    <property type="protein sequence ID" value="SMUV_0000459101-mRNA-1"/>
    <property type="gene ID" value="SMUV_0000459101"/>
</dbReference>
<sequence length="711" mass="80351">MEVVISILQPRQTNDTPLASQQKPHSSVTSNSTLDYDILLIDEPSSTNRTSKRLQLPHFRVEAGDDPGETAYKVARRLLRRNPTAVIPIPLWSNVPSSSSTSSRSVSNSEPTSIARFKNFGTLLQQCSTDSDCVDTETKHWLLKLEEWLINGCRKDSQFIRRAFLRSPALKRIRACVHNPAYEPEQSMQCYKVLGNKKDVGGMQSCDLAEETSRSNVVRAIMMSMEKYDMFIMNPLFGSGLEYDSKANAPTYYAKGRSELQGNGKLNSNKSWSERYPLHKAAYDDNAEEVKRLLMKGMNANELDNASWTPLHYCAFYNNLNSMEVLLVYSNTDVNVRNKAGSTPLHFAALQAHAHMVELLLTHSLINVEAKDSRGQRPIDVCACVPKKDHQLVAELLRNWNRLEKIQVELMDGGNAQLSLVQGDGTTAGQLHESMCRELKLNSDSSALFAIWICSDALSVQLKEHHKPLSHMKHWGCKVAKFGNDSSYKIEEEIPKLFFRRDARISLSVEKKAKLTPDALSLLYSEAQKNFMKGLYPCAEKDMINLAAITFRIIHGNNCTVSCDKLQTLIPHHRIPTTKSSIAEMCHEITKQYRSLEKWNLVALQNEFLHICWRLCVYGAIFFDGIVFMRKPRKVTIPAHVGVNDYGIHLINASTKSLLKTYPLNTFRFEVQANKECIDLHADAVGHSFIIKTSQAVNISNLLKRLIEGMR</sequence>
<dbReference type="Proteomes" id="UP000046393">
    <property type="component" value="Unplaced"/>
</dbReference>
<dbReference type="Gene3D" id="2.30.29.30">
    <property type="entry name" value="Pleckstrin-homology domain (PH domain)/Phosphotyrosine-binding domain (PTB)"/>
    <property type="match status" value="1"/>
</dbReference>
<dbReference type="InterPro" id="IPR051594">
    <property type="entry name" value="KRIT1/FRMD8"/>
</dbReference>
<feature type="repeat" description="ANK" evidence="1">
    <location>
        <begin position="273"/>
        <end position="305"/>
    </location>
</feature>
<dbReference type="SUPFAM" id="SSF48403">
    <property type="entry name" value="Ankyrin repeat"/>
    <property type="match status" value="1"/>
</dbReference>
<dbReference type="PROSITE" id="PS50057">
    <property type="entry name" value="FERM_3"/>
    <property type="match status" value="1"/>
</dbReference>
<evidence type="ECO:0000256" key="2">
    <source>
        <dbReference type="SAM" id="MobiDB-lite"/>
    </source>
</evidence>
<evidence type="ECO:0000256" key="1">
    <source>
        <dbReference type="PROSITE-ProRule" id="PRU00023"/>
    </source>
</evidence>
<evidence type="ECO:0000313" key="4">
    <source>
        <dbReference type="Proteomes" id="UP000046393"/>
    </source>
</evidence>
<dbReference type="InterPro" id="IPR014352">
    <property type="entry name" value="FERM/acyl-CoA-bd_prot_sf"/>
</dbReference>
<dbReference type="Gene3D" id="1.25.40.20">
    <property type="entry name" value="Ankyrin repeat-containing domain"/>
    <property type="match status" value="1"/>
</dbReference>
<name>A0A0N5AJF2_9BILA</name>
<keyword evidence="4" id="KW-1185">Reference proteome</keyword>
<feature type="region of interest" description="Disordered" evidence="2">
    <location>
        <begin position="1"/>
        <end position="30"/>
    </location>
</feature>
<dbReference type="InterPro" id="IPR002110">
    <property type="entry name" value="Ankyrin_rpt"/>
</dbReference>
<organism evidence="4 5">
    <name type="scientific">Syphacia muris</name>
    <dbReference type="NCBI Taxonomy" id="451379"/>
    <lineage>
        <taxon>Eukaryota</taxon>
        <taxon>Metazoa</taxon>
        <taxon>Ecdysozoa</taxon>
        <taxon>Nematoda</taxon>
        <taxon>Chromadorea</taxon>
        <taxon>Rhabditida</taxon>
        <taxon>Spirurina</taxon>
        <taxon>Oxyuridomorpha</taxon>
        <taxon>Oxyuroidea</taxon>
        <taxon>Oxyuridae</taxon>
        <taxon>Syphacia</taxon>
    </lineage>
</organism>
<feature type="repeat" description="ANK" evidence="1">
    <location>
        <begin position="306"/>
        <end position="339"/>
    </location>
</feature>
<dbReference type="SUPFAM" id="SSF47031">
    <property type="entry name" value="Second domain of FERM"/>
    <property type="match status" value="1"/>
</dbReference>